<dbReference type="KEGG" id="tmar:MARIT_1482"/>
<dbReference type="STRING" id="1349785.GCA_000509405_01961"/>
<evidence type="ECO:0000313" key="4">
    <source>
        <dbReference type="EMBL" id="SFZ82188.1"/>
    </source>
</evidence>
<protein>
    <recommendedName>
        <fullName evidence="3">Outer membrane protein beta-barrel domain-containing protein</fullName>
    </recommendedName>
</protein>
<accession>A0A2H1E9H4</accession>
<evidence type="ECO:0000256" key="2">
    <source>
        <dbReference type="SAM" id="SignalP"/>
    </source>
</evidence>
<keyword evidence="5" id="KW-1185">Reference proteome</keyword>
<dbReference type="EMBL" id="LT634361">
    <property type="protein sequence ID" value="SFZ82188.1"/>
    <property type="molecule type" value="Genomic_DNA"/>
</dbReference>
<evidence type="ECO:0000313" key="5">
    <source>
        <dbReference type="Proteomes" id="UP000231564"/>
    </source>
</evidence>
<name>A0A2H1E9H4_9FLAO</name>
<keyword evidence="1 2" id="KW-0732">Signal</keyword>
<dbReference type="OrthoDB" id="1492374at2"/>
<feature type="chain" id="PRO_5013782796" description="Outer membrane protein beta-barrel domain-containing protein" evidence="2">
    <location>
        <begin position="20"/>
        <end position="162"/>
    </location>
</feature>
<dbReference type="Proteomes" id="UP000231564">
    <property type="component" value="Chromosome MARIT"/>
</dbReference>
<dbReference type="RefSeq" id="WP_100211145.1">
    <property type="nucleotide sequence ID" value="NZ_CP138495.1"/>
</dbReference>
<evidence type="ECO:0000259" key="3">
    <source>
        <dbReference type="Pfam" id="PF13505"/>
    </source>
</evidence>
<sequence>MKKLLLCAAMIAFSLTANAQEGKLNVGGTVGLPTGGASEANVTGAVEVNYLLKATDKFMVGPSVSHLHFQQEGADVAFIPLAAAFRYEVADKLFVGADLGYGLGVRPSKSTVNGVYYRPVVGYQVSKKIMLHVDYSVIDIDERAMKSTLSTVGIGGTYSFSL</sequence>
<gene>
    <name evidence="4" type="ORF">MARIT_1482</name>
</gene>
<dbReference type="Pfam" id="PF13505">
    <property type="entry name" value="OMP_b-brl"/>
    <property type="match status" value="1"/>
</dbReference>
<dbReference type="InterPro" id="IPR011250">
    <property type="entry name" value="OMP/PagP_B-barrel"/>
</dbReference>
<evidence type="ECO:0000256" key="1">
    <source>
        <dbReference type="ARBA" id="ARBA00022729"/>
    </source>
</evidence>
<organism evidence="4 5">
    <name type="scientific">Tenacibaculum maritimum NCIMB 2154</name>
    <dbReference type="NCBI Taxonomy" id="1349785"/>
    <lineage>
        <taxon>Bacteria</taxon>
        <taxon>Pseudomonadati</taxon>
        <taxon>Bacteroidota</taxon>
        <taxon>Flavobacteriia</taxon>
        <taxon>Flavobacteriales</taxon>
        <taxon>Flavobacteriaceae</taxon>
        <taxon>Tenacibaculum</taxon>
    </lineage>
</organism>
<feature type="signal peptide" evidence="2">
    <location>
        <begin position="1"/>
        <end position="19"/>
    </location>
</feature>
<dbReference type="SUPFAM" id="SSF56925">
    <property type="entry name" value="OMPA-like"/>
    <property type="match status" value="1"/>
</dbReference>
<dbReference type="InterPro" id="IPR027385">
    <property type="entry name" value="Beta-barrel_OMP"/>
</dbReference>
<dbReference type="GeneID" id="47723003"/>
<dbReference type="AlphaFoldDB" id="A0A2H1E9H4"/>
<reference evidence="4 5" key="1">
    <citation type="submission" date="2016-11" db="EMBL/GenBank/DDBJ databases">
        <authorList>
            <person name="Jaros S."/>
            <person name="Januszkiewicz K."/>
            <person name="Wedrychowicz H."/>
        </authorList>
    </citation>
    <scope>NUCLEOTIDE SEQUENCE [LARGE SCALE GENOMIC DNA]</scope>
    <source>
        <strain evidence="4">NCIMB 2154T</strain>
    </source>
</reference>
<proteinExistence type="predicted"/>
<feature type="domain" description="Outer membrane protein beta-barrel" evidence="3">
    <location>
        <begin position="6"/>
        <end position="160"/>
    </location>
</feature>